<dbReference type="SUPFAM" id="SSF52540">
    <property type="entry name" value="P-loop containing nucleoside triphosphate hydrolases"/>
    <property type="match status" value="1"/>
</dbReference>
<dbReference type="EMBL" id="CP040428">
    <property type="protein sequence ID" value="QCT20890.1"/>
    <property type="molecule type" value="Genomic_DNA"/>
</dbReference>
<gene>
    <name evidence="1" type="ORF">FEM41_15170</name>
</gene>
<dbReference type="InterPro" id="IPR027417">
    <property type="entry name" value="P-loop_NTPase"/>
</dbReference>
<dbReference type="Proteomes" id="UP000302163">
    <property type="component" value="Chromosome"/>
</dbReference>
<evidence type="ECO:0008006" key="3">
    <source>
        <dbReference type="Google" id="ProtNLM"/>
    </source>
</evidence>
<keyword evidence="2" id="KW-1185">Reference proteome</keyword>
<evidence type="ECO:0000313" key="2">
    <source>
        <dbReference type="Proteomes" id="UP000302163"/>
    </source>
</evidence>
<dbReference type="RefSeq" id="WP_138096923.1">
    <property type="nucleotide sequence ID" value="NZ_CP040428.1"/>
</dbReference>
<name>A0A4P8YJK8_9ENTR</name>
<proteinExistence type="predicted"/>
<protein>
    <recommendedName>
        <fullName evidence="3">Pilus assembly protein CpaE</fullName>
    </recommendedName>
</protein>
<evidence type="ECO:0000313" key="1">
    <source>
        <dbReference type="EMBL" id="QCT20890.1"/>
    </source>
</evidence>
<sequence length="374" mass="41615">MLLFSKSENKDKREDSVFYVFSRSPLLNENLTSELRLAGLPHVRGIKCNISDELQGKIPHDISGAVIDIGDCTDVDTIVQQLQMLIPGGVWYCVVGNSDSITLAQQFSCYNVAYYHSSAQRDLLVEAAVNGSQAVTKKKAIMISILGCKGGVGNSRLAWHIARKIADEKRVATLLVSGSGGTRDMDIISGKKLSHEYTSVKKHLDIYGEPVAQLSEVAEDAFHRYNFVIYEQSIHTASKEQLRGFAEQALCLVLVIDRSFSSARVARAMLEQVEVLYRINRLSRRVYLCFNDNRPGQHSGITLEDLEKLLEQRVDIHIPYIKSGLERVSALPSDGLLTSHGANSLDLLVDRILGVARTEKKLSVLNTIFRRIRA</sequence>
<dbReference type="Gene3D" id="3.40.50.300">
    <property type="entry name" value="P-loop containing nucleotide triphosphate hydrolases"/>
    <property type="match status" value="1"/>
</dbReference>
<reference evidence="1 2" key="1">
    <citation type="submission" date="2019-05" db="EMBL/GenBank/DDBJ databases">
        <title>Complete genome sequence of Izhakiella calystegiae KSNA2, an endophyte isolated from beach morning glory (Calystegia soldanella).</title>
        <authorList>
            <person name="Jiang L."/>
            <person name="Jeong J.C."/>
            <person name="Kim C.Y."/>
            <person name="Kim D.H."/>
            <person name="Kim S.W."/>
            <person name="Lee j."/>
        </authorList>
    </citation>
    <scope>NUCLEOTIDE SEQUENCE [LARGE SCALE GENOMIC DNA]</scope>
    <source>
        <strain evidence="1 2">KSNA2</strain>
    </source>
</reference>
<dbReference type="OrthoDB" id="7066706at2"/>
<dbReference type="KEGG" id="izh:FEM41_15170"/>
<organism evidence="1 2">
    <name type="scientific">Jejubacter calystegiae</name>
    <dbReference type="NCBI Taxonomy" id="2579935"/>
    <lineage>
        <taxon>Bacteria</taxon>
        <taxon>Pseudomonadati</taxon>
        <taxon>Pseudomonadota</taxon>
        <taxon>Gammaproteobacteria</taxon>
        <taxon>Enterobacterales</taxon>
        <taxon>Enterobacteriaceae</taxon>
        <taxon>Jejubacter</taxon>
    </lineage>
</organism>
<dbReference type="AlphaFoldDB" id="A0A4P8YJK8"/>
<accession>A0A4P8YJK8</accession>